<dbReference type="EMBL" id="JBHTKH010000009">
    <property type="protein sequence ID" value="MFD1055450.1"/>
    <property type="molecule type" value="Genomic_DNA"/>
</dbReference>
<name>A0ABW3N234_9MICO</name>
<dbReference type="Proteomes" id="UP001597046">
    <property type="component" value="Unassembled WGS sequence"/>
</dbReference>
<dbReference type="RefSeq" id="WP_386053487.1">
    <property type="nucleotide sequence ID" value="NZ_JBHTKH010000009.1"/>
</dbReference>
<feature type="region of interest" description="Disordered" evidence="1">
    <location>
        <begin position="70"/>
        <end position="101"/>
    </location>
</feature>
<reference evidence="3" key="1">
    <citation type="journal article" date="2019" name="Int. J. Syst. Evol. Microbiol.">
        <title>The Global Catalogue of Microorganisms (GCM) 10K type strain sequencing project: providing services to taxonomists for standard genome sequencing and annotation.</title>
        <authorList>
            <consortium name="The Broad Institute Genomics Platform"/>
            <consortium name="The Broad Institute Genome Sequencing Center for Infectious Disease"/>
            <person name="Wu L."/>
            <person name="Ma J."/>
        </authorList>
    </citation>
    <scope>NUCLEOTIDE SEQUENCE [LARGE SCALE GENOMIC DNA]</scope>
    <source>
        <strain evidence="3">CCUG 57508</strain>
    </source>
</reference>
<sequence length="232" mass="25484">MTGCRRGCTLLGLHQPDCGCTRECPDHDDHCRGCLPKPAVIGGFCQHCGIQLRDTIDALPPCITALHRMPGGRLAPPDQPTGDPTRRATKVDQISPSPAHDAADDAARWLHSWATAVADELSERGPFEYRTDGVPVPDAWAEARYLNARLPHITTQSYANDIAEEAEQLLRTLTLITGTDDADQRIPTRCPSCNQRTLVRPNGEEYVTCRNRHCASVWQSDHFGILAKVVTA</sequence>
<gene>
    <name evidence="2" type="ORF">ACFQ2V_14135</name>
</gene>
<accession>A0ABW3N234</accession>
<protein>
    <submittedName>
        <fullName evidence="2">Uncharacterized protein</fullName>
    </submittedName>
</protein>
<keyword evidence="3" id="KW-1185">Reference proteome</keyword>
<proteinExistence type="predicted"/>
<organism evidence="2 3">
    <name type="scientific">Terrabacter terrigena</name>
    <dbReference type="NCBI Taxonomy" id="574718"/>
    <lineage>
        <taxon>Bacteria</taxon>
        <taxon>Bacillati</taxon>
        <taxon>Actinomycetota</taxon>
        <taxon>Actinomycetes</taxon>
        <taxon>Micrococcales</taxon>
        <taxon>Intrasporangiaceae</taxon>
        <taxon>Terrabacter</taxon>
    </lineage>
</organism>
<evidence type="ECO:0000313" key="3">
    <source>
        <dbReference type="Proteomes" id="UP001597046"/>
    </source>
</evidence>
<comment type="caution">
    <text evidence="2">The sequence shown here is derived from an EMBL/GenBank/DDBJ whole genome shotgun (WGS) entry which is preliminary data.</text>
</comment>
<evidence type="ECO:0000313" key="2">
    <source>
        <dbReference type="EMBL" id="MFD1055450.1"/>
    </source>
</evidence>
<evidence type="ECO:0000256" key="1">
    <source>
        <dbReference type="SAM" id="MobiDB-lite"/>
    </source>
</evidence>